<dbReference type="EMBL" id="LAZR01036983">
    <property type="protein sequence ID" value="KKL23419.1"/>
    <property type="molecule type" value="Genomic_DNA"/>
</dbReference>
<evidence type="ECO:0000313" key="4">
    <source>
        <dbReference type="EMBL" id="KKL23419.1"/>
    </source>
</evidence>
<proteinExistence type="predicted"/>
<protein>
    <recommendedName>
        <fullName evidence="3">ABC transporter domain-containing protein</fullName>
    </recommendedName>
</protein>
<dbReference type="Pfam" id="PF12848">
    <property type="entry name" value="ABC_tran_Xtn"/>
    <property type="match status" value="1"/>
</dbReference>
<dbReference type="PANTHER" id="PTHR42855">
    <property type="entry name" value="ABC TRANSPORTER ATP-BINDING SUBUNIT"/>
    <property type="match status" value="1"/>
</dbReference>
<keyword evidence="2" id="KW-0067">ATP-binding</keyword>
<dbReference type="InterPro" id="IPR003593">
    <property type="entry name" value="AAA+_ATPase"/>
</dbReference>
<dbReference type="InterPro" id="IPR027417">
    <property type="entry name" value="P-loop_NTPase"/>
</dbReference>
<dbReference type="PANTHER" id="PTHR42855:SF2">
    <property type="entry name" value="DRUG RESISTANCE ABC TRANSPORTER,ATP-BINDING PROTEIN"/>
    <property type="match status" value="1"/>
</dbReference>
<dbReference type="SMART" id="SM00382">
    <property type="entry name" value="AAA"/>
    <property type="match status" value="1"/>
</dbReference>
<dbReference type="InterPro" id="IPR003439">
    <property type="entry name" value="ABC_transporter-like_ATP-bd"/>
</dbReference>
<gene>
    <name evidence="4" type="ORF">LCGC14_2425580</name>
</gene>
<dbReference type="Gene3D" id="3.40.50.300">
    <property type="entry name" value="P-loop containing nucleotide triphosphate hydrolases"/>
    <property type="match status" value="2"/>
</dbReference>
<sequence length="459" mass="51979">MITLDSLSKKYGARTLFDYVTTSFSEGNRYALTGPNGCGKSTLLKIIMGLDEPTSGKAYKPKKVGFLKQNIEDFKEFKVIDTVIYGNDKLYKVLHERDELYEKEMTDDIGMRLAEIEEIIADEDGYSAESEAGDLLIGMGIELEFHEKLLKEIPLDKQFRVLLCQALFGKPQALLLDEPTNHLDLESITWLENFLAKYSGTLIVISHDRYFLNSVATVISDIDYETIIQYPGNYDDMVLTKTKIRDRTEKETKNKEKKIEKLNEFITKFRSGTRASQVQSRVKEIHKLQPQELRKSNIQRPYIRFVPPEKNPGKLVFKIEKVSKSYDENHVIKNFSFDVMRGDKIAVIGNNGQGKTTLLKMIADVLSPDSGSCQIGHNVSTGYFPQNHLDILDKSLNMTLIDWLKSQKDNALEQEIRGVLGKLLFSGDDAFKQVKALSGGEAARLILASLILTEPNTLV</sequence>
<feature type="domain" description="ABC transporter" evidence="3">
    <location>
        <begin position="2"/>
        <end position="249"/>
    </location>
</feature>
<dbReference type="PROSITE" id="PS50893">
    <property type="entry name" value="ABC_TRANSPORTER_2"/>
    <property type="match status" value="1"/>
</dbReference>
<evidence type="ECO:0000259" key="3">
    <source>
        <dbReference type="PROSITE" id="PS50893"/>
    </source>
</evidence>
<dbReference type="InterPro" id="IPR051309">
    <property type="entry name" value="ABCF_ATPase"/>
</dbReference>
<dbReference type="GO" id="GO:0016887">
    <property type="term" value="F:ATP hydrolysis activity"/>
    <property type="evidence" value="ECO:0007669"/>
    <property type="project" value="InterPro"/>
</dbReference>
<evidence type="ECO:0000256" key="1">
    <source>
        <dbReference type="ARBA" id="ARBA00022741"/>
    </source>
</evidence>
<dbReference type="CDD" id="cd03221">
    <property type="entry name" value="ABCF_EF-3"/>
    <property type="match status" value="1"/>
</dbReference>
<keyword evidence="1" id="KW-0547">Nucleotide-binding</keyword>
<feature type="non-terminal residue" evidence="4">
    <location>
        <position position="459"/>
    </location>
</feature>
<organism evidence="4">
    <name type="scientific">marine sediment metagenome</name>
    <dbReference type="NCBI Taxonomy" id="412755"/>
    <lineage>
        <taxon>unclassified sequences</taxon>
        <taxon>metagenomes</taxon>
        <taxon>ecological metagenomes</taxon>
    </lineage>
</organism>
<dbReference type="Pfam" id="PF00005">
    <property type="entry name" value="ABC_tran"/>
    <property type="match status" value="2"/>
</dbReference>
<accession>A0A0F9BNE9</accession>
<reference evidence="4" key="1">
    <citation type="journal article" date="2015" name="Nature">
        <title>Complex archaea that bridge the gap between prokaryotes and eukaryotes.</title>
        <authorList>
            <person name="Spang A."/>
            <person name="Saw J.H."/>
            <person name="Jorgensen S.L."/>
            <person name="Zaremba-Niedzwiedzka K."/>
            <person name="Martijn J."/>
            <person name="Lind A.E."/>
            <person name="van Eijk R."/>
            <person name="Schleper C."/>
            <person name="Guy L."/>
            <person name="Ettema T.J."/>
        </authorList>
    </citation>
    <scope>NUCLEOTIDE SEQUENCE</scope>
</reference>
<dbReference type="InterPro" id="IPR032781">
    <property type="entry name" value="ABC_tran_Xtn"/>
</dbReference>
<name>A0A0F9BNE9_9ZZZZ</name>
<dbReference type="SUPFAM" id="SSF52540">
    <property type="entry name" value="P-loop containing nucleoside triphosphate hydrolases"/>
    <property type="match status" value="2"/>
</dbReference>
<evidence type="ECO:0000256" key="2">
    <source>
        <dbReference type="ARBA" id="ARBA00022840"/>
    </source>
</evidence>
<dbReference type="FunFam" id="3.40.50.300:FF:000011">
    <property type="entry name" value="Putative ABC transporter ATP-binding component"/>
    <property type="match status" value="1"/>
</dbReference>
<dbReference type="AlphaFoldDB" id="A0A0F9BNE9"/>
<comment type="caution">
    <text evidence="4">The sequence shown here is derived from an EMBL/GenBank/DDBJ whole genome shotgun (WGS) entry which is preliminary data.</text>
</comment>
<dbReference type="GO" id="GO:0005524">
    <property type="term" value="F:ATP binding"/>
    <property type="evidence" value="ECO:0007669"/>
    <property type="project" value="UniProtKB-KW"/>
</dbReference>